<dbReference type="CDD" id="cd18787">
    <property type="entry name" value="SF2_C_DEAD"/>
    <property type="match status" value="1"/>
</dbReference>
<dbReference type="OrthoDB" id="9805696at2"/>
<dbReference type="InterPro" id="IPR011545">
    <property type="entry name" value="DEAD/DEAH_box_helicase_dom"/>
</dbReference>
<keyword evidence="3 6" id="KW-0347">Helicase</keyword>
<feature type="compositionally biased region" description="Basic residues" evidence="7">
    <location>
        <begin position="372"/>
        <end position="405"/>
    </location>
</feature>
<evidence type="ECO:0000256" key="6">
    <source>
        <dbReference type="RuleBase" id="RU000492"/>
    </source>
</evidence>
<dbReference type="Proteomes" id="UP000235649">
    <property type="component" value="Unassembled WGS sequence"/>
</dbReference>
<dbReference type="InterPro" id="IPR044742">
    <property type="entry name" value="DEAD/DEAH_RhlB"/>
</dbReference>
<dbReference type="InterPro" id="IPR014001">
    <property type="entry name" value="Helicase_ATP-bd"/>
</dbReference>
<dbReference type="InterPro" id="IPR027417">
    <property type="entry name" value="P-loop_NTPase"/>
</dbReference>
<evidence type="ECO:0000256" key="4">
    <source>
        <dbReference type="ARBA" id="ARBA00022840"/>
    </source>
</evidence>
<dbReference type="SMART" id="SM00490">
    <property type="entry name" value="HELICc"/>
    <property type="match status" value="1"/>
</dbReference>
<dbReference type="InterPro" id="IPR050079">
    <property type="entry name" value="DEAD_box_RNA_helicase"/>
</dbReference>
<dbReference type="EMBL" id="NIPR01000027">
    <property type="protein sequence ID" value="PMD69517.1"/>
    <property type="molecule type" value="Genomic_DNA"/>
</dbReference>
<gene>
    <name evidence="10" type="ORF">CBP76_08030</name>
</gene>
<keyword evidence="11" id="KW-1185">Reference proteome</keyword>
<dbReference type="SUPFAM" id="SSF52540">
    <property type="entry name" value="P-loop containing nucleoside triphosphate hydrolases"/>
    <property type="match status" value="1"/>
</dbReference>
<dbReference type="Gene3D" id="3.40.50.300">
    <property type="entry name" value="P-loop containing nucleotide triphosphate hydrolases"/>
    <property type="match status" value="2"/>
</dbReference>
<evidence type="ECO:0000256" key="5">
    <source>
        <dbReference type="ARBA" id="ARBA00038437"/>
    </source>
</evidence>
<keyword evidence="1 6" id="KW-0547">Nucleotide-binding</keyword>
<organism evidence="10 11">
    <name type="scientific">Companilactobacillus nuruki</name>
    <dbReference type="NCBI Taxonomy" id="1993540"/>
    <lineage>
        <taxon>Bacteria</taxon>
        <taxon>Bacillati</taxon>
        <taxon>Bacillota</taxon>
        <taxon>Bacilli</taxon>
        <taxon>Lactobacillales</taxon>
        <taxon>Lactobacillaceae</taxon>
        <taxon>Companilactobacillus</taxon>
    </lineage>
</organism>
<dbReference type="PANTHER" id="PTHR47959:SF13">
    <property type="entry name" value="ATP-DEPENDENT RNA HELICASE RHLE"/>
    <property type="match status" value="1"/>
</dbReference>
<sequence length="411" mass="46741">MEIPKLYEAYFKQNNFEALTKIQDAVYMPFKEGKDLVAMAPTGSGKTLAFVMPMLETLVPKDGLQVLILEPSQELAMQVRDVIQPLAKLVDCKVQALTGGANPARQLKKLKEKPEIIVATLGRLNELTEARKVKLGNVNTVIVDEADEMLNESKLDIVRSTISQMPADVQMTFFSATGNDIFRDMHKWFGQDFLVIDQRHDTSYTAGIKHYFVDANSEFIKNAMLRELAHNKKFLGIVFFNNSRSLHKAISDMNHNKTNFVTLDSKMSSQQRKTALQLFSNKKVNLMLTTDVAARGMDIDDITTIINYMTPRDDSEYTHRAGRTGRMGKSGSVITFGNSHDMRNLQEMIDVEISKVYIDHEGKISKKPVFDKKKRYNANKTKPKANSKPKKRLRDQKNKGKRNFHKNSEQN</sequence>
<evidence type="ECO:0000256" key="2">
    <source>
        <dbReference type="ARBA" id="ARBA00022801"/>
    </source>
</evidence>
<dbReference type="PANTHER" id="PTHR47959">
    <property type="entry name" value="ATP-DEPENDENT RNA HELICASE RHLE-RELATED"/>
    <property type="match status" value="1"/>
</dbReference>
<accession>A0A2N7ATK4</accession>
<dbReference type="InterPro" id="IPR000629">
    <property type="entry name" value="RNA-helicase_DEAD-box_CS"/>
</dbReference>
<dbReference type="SMART" id="SM00487">
    <property type="entry name" value="DEXDc"/>
    <property type="match status" value="1"/>
</dbReference>
<evidence type="ECO:0000313" key="11">
    <source>
        <dbReference type="Proteomes" id="UP000235649"/>
    </source>
</evidence>
<reference evidence="10 11" key="1">
    <citation type="submission" date="2017-05" db="EMBL/GenBank/DDBJ databases">
        <title>Lactobacillus nurukis nov., sp. nov., isolated from nuruk.</title>
        <authorList>
            <person name="Kim S.-J."/>
        </authorList>
    </citation>
    <scope>NUCLEOTIDE SEQUENCE [LARGE SCALE GENOMIC DNA]</scope>
    <source>
        <strain evidence="10 11">SYF10-1a</strain>
    </source>
</reference>
<evidence type="ECO:0000256" key="7">
    <source>
        <dbReference type="SAM" id="MobiDB-lite"/>
    </source>
</evidence>
<dbReference type="InterPro" id="IPR001650">
    <property type="entry name" value="Helicase_C-like"/>
</dbReference>
<evidence type="ECO:0000259" key="8">
    <source>
        <dbReference type="PROSITE" id="PS51192"/>
    </source>
</evidence>
<dbReference type="PROSITE" id="PS51192">
    <property type="entry name" value="HELICASE_ATP_BIND_1"/>
    <property type="match status" value="1"/>
</dbReference>
<dbReference type="RefSeq" id="WP_102196384.1">
    <property type="nucleotide sequence ID" value="NZ_NIPR01000027.1"/>
</dbReference>
<dbReference type="GO" id="GO:0003676">
    <property type="term" value="F:nucleic acid binding"/>
    <property type="evidence" value="ECO:0007669"/>
    <property type="project" value="InterPro"/>
</dbReference>
<comment type="caution">
    <text evidence="10">The sequence shown here is derived from an EMBL/GenBank/DDBJ whole genome shotgun (WGS) entry which is preliminary data.</text>
</comment>
<dbReference type="CDD" id="cd00268">
    <property type="entry name" value="DEADc"/>
    <property type="match status" value="1"/>
</dbReference>
<dbReference type="GO" id="GO:0005524">
    <property type="term" value="F:ATP binding"/>
    <property type="evidence" value="ECO:0007669"/>
    <property type="project" value="UniProtKB-KW"/>
</dbReference>
<evidence type="ECO:0000256" key="3">
    <source>
        <dbReference type="ARBA" id="ARBA00022806"/>
    </source>
</evidence>
<dbReference type="GO" id="GO:0005829">
    <property type="term" value="C:cytosol"/>
    <property type="evidence" value="ECO:0007669"/>
    <property type="project" value="TreeGrafter"/>
</dbReference>
<dbReference type="PROSITE" id="PS00039">
    <property type="entry name" value="DEAD_ATP_HELICASE"/>
    <property type="match status" value="1"/>
</dbReference>
<dbReference type="GO" id="GO:0003724">
    <property type="term" value="F:RNA helicase activity"/>
    <property type="evidence" value="ECO:0007669"/>
    <property type="project" value="TreeGrafter"/>
</dbReference>
<feature type="region of interest" description="Disordered" evidence="7">
    <location>
        <begin position="316"/>
        <end position="335"/>
    </location>
</feature>
<dbReference type="GO" id="GO:0016787">
    <property type="term" value="F:hydrolase activity"/>
    <property type="evidence" value="ECO:0007669"/>
    <property type="project" value="UniProtKB-KW"/>
</dbReference>
<proteinExistence type="inferred from homology"/>
<dbReference type="Pfam" id="PF00271">
    <property type="entry name" value="Helicase_C"/>
    <property type="match status" value="1"/>
</dbReference>
<comment type="similarity">
    <text evidence="5 6">Belongs to the DEAD box helicase family.</text>
</comment>
<keyword evidence="2 6" id="KW-0378">Hydrolase</keyword>
<evidence type="ECO:0000259" key="9">
    <source>
        <dbReference type="PROSITE" id="PS51194"/>
    </source>
</evidence>
<dbReference type="PROSITE" id="PS51194">
    <property type="entry name" value="HELICASE_CTER"/>
    <property type="match status" value="1"/>
</dbReference>
<feature type="domain" description="Helicase ATP-binding" evidence="8">
    <location>
        <begin position="27"/>
        <end position="196"/>
    </location>
</feature>
<feature type="domain" description="Helicase C-terminal" evidence="9">
    <location>
        <begin position="207"/>
        <end position="370"/>
    </location>
</feature>
<name>A0A2N7ATK4_9LACO</name>
<evidence type="ECO:0000256" key="1">
    <source>
        <dbReference type="ARBA" id="ARBA00022741"/>
    </source>
</evidence>
<protein>
    <submittedName>
        <fullName evidence="10">RNA helicase</fullName>
    </submittedName>
</protein>
<keyword evidence="4 6" id="KW-0067">ATP-binding</keyword>
<feature type="region of interest" description="Disordered" evidence="7">
    <location>
        <begin position="368"/>
        <end position="411"/>
    </location>
</feature>
<dbReference type="Pfam" id="PF00270">
    <property type="entry name" value="DEAD"/>
    <property type="match status" value="1"/>
</dbReference>
<evidence type="ECO:0000313" key="10">
    <source>
        <dbReference type="EMBL" id="PMD69517.1"/>
    </source>
</evidence>
<dbReference type="AlphaFoldDB" id="A0A2N7ATK4"/>